<name>A0A8H6YW57_9AGAR</name>
<protein>
    <recommendedName>
        <fullName evidence="3">F-box domain-containing protein</fullName>
    </recommendedName>
</protein>
<organism evidence="1 2">
    <name type="scientific">Mycena venus</name>
    <dbReference type="NCBI Taxonomy" id="2733690"/>
    <lineage>
        <taxon>Eukaryota</taxon>
        <taxon>Fungi</taxon>
        <taxon>Dikarya</taxon>
        <taxon>Basidiomycota</taxon>
        <taxon>Agaricomycotina</taxon>
        <taxon>Agaricomycetes</taxon>
        <taxon>Agaricomycetidae</taxon>
        <taxon>Agaricales</taxon>
        <taxon>Marasmiineae</taxon>
        <taxon>Mycenaceae</taxon>
        <taxon>Mycena</taxon>
    </lineage>
</organism>
<dbReference type="EMBL" id="JACAZI010000003">
    <property type="protein sequence ID" value="KAF7364940.1"/>
    <property type="molecule type" value="Genomic_DNA"/>
</dbReference>
<comment type="caution">
    <text evidence="1">The sequence shown here is derived from an EMBL/GenBank/DDBJ whole genome shotgun (WGS) entry which is preliminary data.</text>
</comment>
<dbReference type="AlphaFoldDB" id="A0A8H6YW57"/>
<dbReference type="Gene3D" id="3.80.10.10">
    <property type="entry name" value="Ribonuclease Inhibitor"/>
    <property type="match status" value="1"/>
</dbReference>
<gene>
    <name evidence="1" type="ORF">MVEN_00364600</name>
</gene>
<dbReference type="InterPro" id="IPR032675">
    <property type="entry name" value="LRR_dom_sf"/>
</dbReference>
<reference evidence="1" key="1">
    <citation type="submission" date="2020-05" db="EMBL/GenBank/DDBJ databases">
        <title>Mycena genomes resolve the evolution of fungal bioluminescence.</title>
        <authorList>
            <person name="Tsai I.J."/>
        </authorList>
    </citation>
    <scope>NUCLEOTIDE SEQUENCE</scope>
    <source>
        <strain evidence="1">CCC161011</strain>
    </source>
</reference>
<evidence type="ECO:0000313" key="1">
    <source>
        <dbReference type="EMBL" id="KAF7364940.1"/>
    </source>
</evidence>
<dbReference type="SUPFAM" id="SSF52047">
    <property type="entry name" value="RNI-like"/>
    <property type="match status" value="1"/>
</dbReference>
<dbReference type="OrthoDB" id="3221235at2759"/>
<keyword evidence="2" id="KW-1185">Reference proteome</keyword>
<sequence>MIQGEFWLLAGVDAPLLADVQITFRHDFSESDRSQVLSSNLFRTRDRQTVFIASQNVAAFVPSAPFVWDHLTDLTLKHMDTSWTWGVLDCGVAYQLLKGCPRLRSLICPIRCSGLEQTNEDLLLPSLESLTMNNYSNSSEVLEKLVDQLIMPQLSKFYMINFHPSASLHMSGFVSLERLADRSPLISDLSLELSDITTSSLVSVLQRLPCLETVGLIIGDFTEQPTAADLTRTLTPDADALHLCPALRHFTLECRGFADDIWVNFLQMNLDYNTSLRRVYFHFWSPPPETVPDVEPFLARGLDVTVKYIPVDERAEPTPWQGIEALAALD</sequence>
<evidence type="ECO:0000313" key="2">
    <source>
        <dbReference type="Proteomes" id="UP000620124"/>
    </source>
</evidence>
<dbReference type="Proteomes" id="UP000620124">
    <property type="component" value="Unassembled WGS sequence"/>
</dbReference>
<proteinExistence type="predicted"/>
<accession>A0A8H6YW57</accession>
<evidence type="ECO:0008006" key="3">
    <source>
        <dbReference type="Google" id="ProtNLM"/>
    </source>
</evidence>